<organism evidence="2 3">
    <name type="scientific">Flavobacterium supellecticarium</name>
    <dbReference type="NCBI Taxonomy" id="2565924"/>
    <lineage>
        <taxon>Bacteria</taxon>
        <taxon>Pseudomonadati</taxon>
        <taxon>Bacteroidota</taxon>
        <taxon>Flavobacteriia</taxon>
        <taxon>Flavobacteriales</taxon>
        <taxon>Flavobacteriaceae</taxon>
        <taxon>Flavobacterium</taxon>
    </lineage>
</organism>
<keyword evidence="1" id="KW-1133">Transmembrane helix</keyword>
<name>A0A4S4A4K8_9FLAO</name>
<sequence>MTRFPLELDTTRAENENNTLFNAIKRRYDETTDLRNILAKVFTILITFWLLAVMLLLTGNTATYKLSDSVLITLLTTTTIQILGMMVIILFDLFPGGKKEKSKE</sequence>
<evidence type="ECO:0000313" key="3">
    <source>
        <dbReference type="Proteomes" id="UP000307507"/>
    </source>
</evidence>
<keyword evidence="1" id="KW-0472">Membrane</keyword>
<feature type="transmembrane region" description="Helical" evidence="1">
    <location>
        <begin position="37"/>
        <end position="58"/>
    </location>
</feature>
<dbReference type="AlphaFoldDB" id="A0A4S4A4K8"/>
<reference evidence="2 3" key="1">
    <citation type="submission" date="2019-04" db="EMBL/GenBank/DDBJ databases">
        <title>Flavobacterium sp. nov. isolated from construction timber.</title>
        <authorList>
            <person name="Lin S.-Y."/>
            <person name="Chang C.-T."/>
            <person name="Young C.-C."/>
        </authorList>
    </citation>
    <scope>NUCLEOTIDE SEQUENCE [LARGE SCALE GENOMIC DNA]</scope>
    <source>
        <strain evidence="2 3">CC-CTC003</strain>
    </source>
</reference>
<comment type="caution">
    <text evidence="2">The sequence shown here is derived from an EMBL/GenBank/DDBJ whole genome shotgun (WGS) entry which is preliminary data.</text>
</comment>
<evidence type="ECO:0000256" key="1">
    <source>
        <dbReference type="SAM" id="Phobius"/>
    </source>
</evidence>
<dbReference type="Proteomes" id="UP000307507">
    <property type="component" value="Unassembled WGS sequence"/>
</dbReference>
<proteinExistence type="predicted"/>
<accession>A0A4S4A4K8</accession>
<feature type="transmembrane region" description="Helical" evidence="1">
    <location>
        <begin position="70"/>
        <end position="94"/>
    </location>
</feature>
<keyword evidence="3" id="KW-1185">Reference proteome</keyword>
<dbReference type="RefSeq" id="WP_136401410.1">
    <property type="nucleotide sequence ID" value="NZ_SSNZ01000001.1"/>
</dbReference>
<gene>
    <name evidence="2" type="ORF">E6C50_01370</name>
</gene>
<dbReference type="EMBL" id="SSNZ01000001">
    <property type="protein sequence ID" value="THF52885.1"/>
    <property type="molecule type" value="Genomic_DNA"/>
</dbReference>
<keyword evidence="1" id="KW-0812">Transmembrane</keyword>
<protein>
    <submittedName>
        <fullName evidence="2">Uncharacterized protein</fullName>
    </submittedName>
</protein>
<evidence type="ECO:0000313" key="2">
    <source>
        <dbReference type="EMBL" id="THF52885.1"/>
    </source>
</evidence>